<dbReference type="InterPro" id="IPR014726">
    <property type="entry name" value="Ribosomal_uL2_dom3"/>
</dbReference>
<comment type="caution">
    <text evidence="9">The sequence shown here is derived from an EMBL/GenBank/DDBJ whole genome shotgun (WGS) entry which is preliminary data.</text>
</comment>
<dbReference type="InterPro" id="IPR005880">
    <property type="entry name" value="Ribosomal_uL2_bac/org-type"/>
</dbReference>
<gene>
    <name evidence="5" type="primary">rplB</name>
    <name evidence="9" type="ORF">CO054_01890</name>
</gene>
<dbReference type="SMART" id="SM01382">
    <property type="entry name" value="Ribosomal_L2_C"/>
    <property type="match status" value="1"/>
</dbReference>
<dbReference type="InterPro" id="IPR008991">
    <property type="entry name" value="Translation_prot_SH3-like_sf"/>
</dbReference>
<evidence type="ECO:0000256" key="2">
    <source>
        <dbReference type="ARBA" id="ARBA00022980"/>
    </source>
</evidence>
<dbReference type="Pfam" id="PF00181">
    <property type="entry name" value="Ribosomal_L2_N"/>
    <property type="match status" value="1"/>
</dbReference>
<dbReference type="Pfam" id="PF03947">
    <property type="entry name" value="Ribosomal_L2_C"/>
    <property type="match status" value="1"/>
</dbReference>
<dbReference type="SUPFAM" id="SSF50249">
    <property type="entry name" value="Nucleic acid-binding proteins"/>
    <property type="match status" value="1"/>
</dbReference>
<evidence type="ECO:0000256" key="4">
    <source>
        <dbReference type="ARBA" id="ARBA00035242"/>
    </source>
</evidence>
<dbReference type="InterPro" id="IPR022666">
    <property type="entry name" value="Ribosomal_uL2_RNA-bd_dom"/>
</dbReference>
<comment type="similarity">
    <text evidence="1 5">Belongs to the universal ribosomal protein uL2 family.</text>
</comment>
<dbReference type="InterPro" id="IPR002171">
    <property type="entry name" value="Ribosomal_uL2"/>
</dbReference>
<feature type="compositionally biased region" description="Basic and acidic residues" evidence="6">
    <location>
        <begin position="236"/>
        <end position="247"/>
    </location>
</feature>
<dbReference type="PIRSF" id="PIRSF002158">
    <property type="entry name" value="Ribosomal_L2"/>
    <property type="match status" value="1"/>
</dbReference>
<dbReference type="InterPro" id="IPR012340">
    <property type="entry name" value="NA-bd_OB-fold"/>
</dbReference>
<feature type="region of interest" description="Disordered" evidence="6">
    <location>
        <begin position="195"/>
        <end position="247"/>
    </location>
</feature>
<dbReference type="GO" id="GO:0015934">
    <property type="term" value="C:large ribosomal subunit"/>
    <property type="evidence" value="ECO:0007669"/>
    <property type="project" value="InterPro"/>
</dbReference>
<proteinExistence type="inferred from homology"/>
<keyword evidence="3 5" id="KW-0687">Ribonucleoprotein</keyword>
<dbReference type="GO" id="GO:0019843">
    <property type="term" value="F:rRNA binding"/>
    <property type="evidence" value="ECO:0007669"/>
    <property type="project" value="UniProtKB-UniRule"/>
</dbReference>
<comment type="subunit">
    <text evidence="5">Part of the 50S ribosomal subunit. Forms a bridge to the 30S subunit in the 70S ribosome.</text>
</comment>
<evidence type="ECO:0000313" key="9">
    <source>
        <dbReference type="EMBL" id="PJC28105.1"/>
    </source>
</evidence>
<dbReference type="Gene3D" id="2.30.30.30">
    <property type="match status" value="1"/>
</dbReference>
<feature type="domain" description="Large ribosomal subunit protein uL2 C-terminal" evidence="7">
    <location>
        <begin position="96"/>
        <end position="225"/>
    </location>
</feature>
<name>A0A2M8ESK6_9BACT</name>
<dbReference type="AlphaFoldDB" id="A0A2M8ESK6"/>
<dbReference type="PANTHER" id="PTHR13691">
    <property type="entry name" value="RIBOSOMAL PROTEIN L2"/>
    <property type="match status" value="1"/>
</dbReference>
<comment type="function">
    <text evidence="5">One of the primary rRNA binding proteins. Required for association of the 30S and 50S subunits to form the 70S ribosome, for tRNA binding and peptide bond formation. It has been suggested to have peptidyltransferase activity; this is somewhat controversial. Makes several contacts with the 16S rRNA in the 70S ribosome.</text>
</comment>
<dbReference type="PANTHER" id="PTHR13691:SF5">
    <property type="entry name" value="LARGE RIBOSOMAL SUBUNIT PROTEIN UL2M"/>
    <property type="match status" value="1"/>
</dbReference>
<feature type="domain" description="Large ribosomal subunit protein uL2 RNA-binding" evidence="8">
    <location>
        <begin position="14"/>
        <end position="90"/>
    </location>
</feature>
<evidence type="ECO:0000256" key="5">
    <source>
        <dbReference type="HAMAP-Rule" id="MF_01320"/>
    </source>
</evidence>
<accession>A0A2M8ESK6</accession>
<organism evidence="9 10">
    <name type="scientific">Candidatus Shapirobacteria bacterium CG_4_9_14_0_2_um_filter_39_11</name>
    <dbReference type="NCBI Taxonomy" id="1974478"/>
    <lineage>
        <taxon>Bacteria</taxon>
        <taxon>Candidatus Shapironibacteriota</taxon>
    </lineage>
</organism>
<evidence type="ECO:0000259" key="7">
    <source>
        <dbReference type="SMART" id="SM01382"/>
    </source>
</evidence>
<keyword evidence="2 5" id="KW-0689">Ribosomal protein</keyword>
<dbReference type="Gene3D" id="4.10.950.10">
    <property type="entry name" value="Ribosomal protein L2, domain 3"/>
    <property type="match status" value="1"/>
</dbReference>
<reference evidence="10" key="1">
    <citation type="submission" date="2017-09" db="EMBL/GenBank/DDBJ databases">
        <title>Depth-based differentiation of microbial function through sediment-hosted aquifers and enrichment of novel symbionts in the deep terrestrial subsurface.</title>
        <authorList>
            <person name="Probst A.J."/>
            <person name="Ladd B."/>
            <person name="Jarett J.K."/>
            <person name="Geller-Mcgrath D.E."/>
            <person name="Sieber C.M.K."/>
            <person name="Emerson J.B."/>
            <person name="Anantharaman K."/>
            <person name="Thomas B.C."/>
            <person name="Malmstrom R."/>
            <person name="Stieglmeier M."/>
            <person name="Klingl A."/>
            <person name="Woyke T."/>
            <person name="Ryan C.M."/>
            <person name="Banfield J.F."/>
        </authorList>
    </citation>
    <scope>NUCLEOTIDE SEQUENCE [LARGE SCALE GENOMIC DNA]</scope>
</reference>
<evidence type="ECO:0000256" key="3">
    <source>
        <dbReference type="ARBA" id="ARBA00023274"/>
    </source>
</evidence>
<keyword evidence="5" id="KW-0699">rRNA-binding</keyword>
<dbReference type="GO" id="GO:0002181">
    <property type="term" value="P:cytoplasmic translation"/>
    <property type="evidence" value="ECO:0007669"/>
    <property type="project" value="TreeGrafter"/>
</dbReference>
<evidence type="ECO:0000313" key="10">
    <source>
        <dbReference type="Proteomes" id="UP000229816"/>
    </source>
</evidence>
<evidence type="ECO:0000256" key="6">
    <source>
        <dbReference type="SAM" id="MobiDB-lite"/>
    </source>
</evidence>
<dbReference type="NCBIfam" id="TIGR01171">
    <property type="entry name" value="rplB_bact"/>
    <property type="match status" value="1"/>
</dbReference>
<dbReference type="HAMAP" id="MF_01320_B">
    <property type="entry name" value="Ribosomal_uL2_B"/>
    <property type="match status" value="1"/>
</dbReference>
<evidence type="ECO:0000259" key="8">
    <source>
        <dbReference type="SMART" id="SM01383"/>
    </source>
</evidence>
<dbReference type="GO" id="GO:0016740">
    <property type="term" value="F:transferase activity"/>
    <property type="evidence" value="ECO:0007669"/>
    <property type="project" value="InterPro"/>
</dbReference>
<dbReference type="SUPFAM" id="SSF50104">
    <property type="entry name" value="Translation proteins SH3-like domain"/>
    <property type="match status" value="1"/>
</dbReference>
<keyword evidence="5" id="KW-0694">RNA-binding</keyword>
<evidence type="ECO:0000256" key="1">
    <source>
        <dbReference type="ARBA" id="ARBA00005636"/>
    </source>
</evidence>
<dbReference type="InterPro" id="IPR022669">
    <property type="entry name" value="Ribosomal_uL2_C"/>
</dbReference>
<sequence length="247" mass="27092">MARQFFKILTKKSGRNSSGKVTVRHQGGREKRFLREIDFRRDKREIPARVISIEYDPNRGADIALVTYADGEKRYILAPEGLKVGEKIMAGEKAEVKIGNALPLEKIPIGTVIHNIELKPGKGGEIARGAGTGAILLSKEEKYGVVQLPSGEQRKVDLSCYATIGQVGKAQLKTLILGKAGRKRHLGIRPTVRGVAQNPASHPHGGGEGRSGIGMPSPKSPWGKPTLGFRTRKKSKYSDKWIIKRRT</sequence>
<dbReference type="GO" id="GO:0003735">
    <property type="term" value="F:structural constituent of ribosome"/>
    <property type="evidence" value="ECO:0007669"/>
    <property type="project" value="InterPro"/>
</dbReference>
<dbReference type="EMBL" id="PFSF01000039">
    <property type="protein sequence ID" value="PJC28105.1"/>
    <property type="molecule type" value="Genomic_DNA"/>
</dbReference>
<dbReference type="Proteomes" id="UP000229816">
    <property type="component" value="Unassembled WGS sequence"/>
</dbReference>
<dbReference type="InterPro" id="IPR014722">
    <property type="entry name" value="Rib_uL2_dom2"/>
</dbReference>
<protein>
    <recommendedName>
        <fullName evidence="4 5">Large ribosomal subunit protein uL2</fullName>
    </recommendedName>
</protein>
<dbReference type="Gene3D" id="2.40.50.140">
    <property type="entry name" value="Nucleic acid-binding proteins"/>
    <property type="match status" value="1"/>
</dbReference>
<dbReference type="FunFam" id="2.30.30.30:FF:000001">
    <property type="entry name" value="50S ribosomal protein L2"/>
    <property type="match status" value="1"/>
</dbReference>
<dbReference type="FunFam" id="4.10.950.10:FF:000001">
    <property type="entry name" value="50S ribosomal protein L2"/>
    <property type="match status" value="1"/>
</dbReference>
<dbReference type="SMART" id="SM01383">
    <property type="entry name" value="Ribosomal_L2"/>
    <property type="match status" value="1"/>
</dbReference>